<sequence length="40" mass="4852">MNIQNPQKRSRERAWRNHTRWCQKLRACVSCLRTLLTAKP</sequence>
<organism evidence="1">
    <name type="scientific">Physcomitrium patens</name>
    <name type="common">Spreading-leaved earth moss</name>
    <name type="synonym">Physcomitrella patens</name>
    <dbReference type="NCBI Taxonomy" id="3218"/>
    <lineage>
        <taxon>Eukaryota</taxon>
        <taxon>Viridiplantae</taxon>
        <taxon>Streptophyta</taxon>
        <taxon>Embryophyta</taxon>
        <taxon>Bryophyta</taxon>
        <taxon>Bryophytina</taxon>
        <taxon>Bryopsida</taxon>
        <taxon>Funariidae</taxon>
        <taxon>Funariales</taxon>
        <taxon>Funariaceae</taxon>
        <taxon>Physcomitrium</taxon>
    </lineage>
</organism>
<keyword evidence="3" id="KW-1185">Reference proteome</keyword>
<reference evidence="1 3" key="2">
    <citation type="journal article" date="2018" name="Plant J.">
        <title>The Physcomitrella patens chromosome-scale assembly reveals moss genome structure and evolution.</title>
        <authorList>
            <person name="Lang D."/>
            <person name="Ullrich K.K."/>
            <person name="Murat F."/>
            <person name="Fuchs J."/>
            <person name="Jenkins J."/>
            <person name="Haas F.B."/>
            <person name="Piednoel M."/>
            <person name="Gundlach H."/>
            <person name="Van Bel M."/>
            <person name="Meyberg R."/>
            <person name="Vives C."/>
            <person name="Morata J."/>
            <person name="Symeonidi A."/>
            <person name="Hiss M."/>
            <person name="Muchero W."/>
            <person name="Kamisugi Y."/>
            <person name="Saleh O."/>
            <person name="Blanc G."/>
            <person name="Decker E.L."/>
            <person name="van Gessel N."/>
            <person name="Grimwood J."/>
            <person name="Hayes R.D."/>
            <person name="Graham S.W."/>
            <person name="Gunter L.E."/>
            <person name="McDaniel S.F."/>
            <person name="Hoernstein S.N.W."/>
            <person name="Larsson A."/>
            <person name="Li F.W."/>
            <person name="Perroud P.F."/>
            <person name="Phillips J."/>
            <person name="Ranjan P."/>
            <person name="Rokshar D.S."/>
            <person name="Rothfels C.J."/>
            <person name="Schneider L."/>
            <person name="Shu S."/>
            <person name="Stevenson D.W."/>
            <person name="Thummler F."/>
            <person name="Tillich M."/>
            <person name="Villarreal Aguilar J.C."/>
            <person name="Widiez T."/>
            <person name="Wong G.K."/>
            <person name="Wymore A."/>
            <person name="Zhang Y."/>
            <person name="Zimmer A.D."/>
            <person name="Quatrano R.S."/>
            <person name="Mayer K.F.X."/>
            <person name="Goodstein D."/>
            <person name="Casacuberta J.M."/>
            <person name="Vandepoele K."/>
            <person name="Reski R."/>
            <person name="Cuming A.C."/>
            <person name="Tuskan G.A."/>
            <person name="Maumus F."/>
            <person name="Salse J."/>
            <person name="Schmutz J."/>
            <person name="Rensing S.A."/>
        </authorList>
    </citation>
    <scope>NUCLEOTIDE SEQUENCE [LARGE SCALE GENOMIC DNA]</scope>
    <source>
        <strain evidence="2 3">cv. Gransden 2004</strain>
    </source>
</reference>
<proteinExistence type="predicted"/>
<gene>
    <name evidence="1" type="ORF">PHYPA_029851</name>
</gene>
<dbReference type="EnsemblPlants" id="Pp3c25_11350V3.1">
    <property type="protein sequence ID" value="Pp3c25_11350V3.1"/>
    <property type="gene ID" value="Pp3c25_11350"/>
</dbReference>
<dbReference type="Proteomes" id="UP000006727">
    <property type="component" value="Chromosome 25"/>
</dbReference>
<dbReference type="InParanoid" id="A0A2K1IEJ6"/>
<evidence type="ECO:0000313" key="1">
    <source>
        <dbReference type="EMBL" id="PNR27699.1"/>
    </source>
</evidence>
<accession>A0A2K1IEJ6</accession>
<name>A0A2K1IEJ6_PHYPA</name>
<dbReference type="EMBL" id="ABEU02000025">
    <property type="protein sequence ID" value="PNR27699.1"/>
    <property type="molecule type" value="Genomic_DNA"/>
</dbReference>
<reference evidence="2" key="3">
    <citation type="submission" date="2020-12" db="UniProtKB">
        <authorList>
            <consortium name="EnsemblPlants"/>
        </authorList>
    </citation>
    <scope>IDENTIFICATION</scope>
</reference>
<dbReference type="AlphaFoldDB" id="A0A2K1IEJ6"/>
<evidence type="ECO:0000313" key="3">
    <source>
        <dbReference type="Proteomes" id="UP000006727"/>
    </source>
</evidence>
<dbReference type="Gramene" id="Pp3c25_11350V3.1">
    <property type="protein sequence ID" value="Pp3c25_11350V3.1"/>
    <property type="gene ID" value="Pp3c25_11350"/>
</dbReference>
<reference evidence="1 3" key="1">
    <citation type="journal article" date="2008" name="Science">
        <title>The Physcomitrella genome reveals evolutionary insights into the conquest of land by plants.</title>
        <authorList>
            <person name="Rensing S."/>
            <person name="Lang D."/>
            <person name="Zimmer A."/>
            <person name="Terry A."/>
            <person name="Salamov A."/>
            <person name="Shapiro H."/>
            <person name="Nishiyama T."/>
            <person name="Perroud P.-F."/>
            <person name="Lindquist E."/>
            <person name="Kamisugi Y."/>
            <person name="Tanahashi T."/>
            <person name="Sakakibara K."/>
            <person name="Fujita T."/>
            <person name="Oishi K."/>
            <person name="Shin-I T."/>
            <person name="Kuroki Y."/>
            <person name="Toyoda A."/>
            <person name="Suzuki Y."/>
            <person name="Hashimoto A."/>
            <person name="Yamaguchi K."/>
            <person name="Sugano A."/>
            <person name="Kohara Y."/>
            <person name="Fujiyama A."/>
            <person name="Anterola A."/>
            <person name="Aoki S."/>
            <person name="Ashton N."/>
            <person name="Barbazuk W.B."/>
            <person name="Barker E."/>
            <person name="Bennetzen J."/>
            <person name="Bezanilla M."/>
            <person name="Blankenship R."/>
            <person name="Cho S.H."/>
            <person name="Dutcher S."/>
            <person name="Estelle M."/>
            <person name="Fawcett J.A."/>
            <person name="Gundlach H."/>
            <person name="Hanada K."/>
            <person name="Heyl A."/>
            <person name="Hicks K.A."/>
            <person name="Hugh J."/>
            <person name="Lohr M."/>
            <person name="Mayer K."/>
            <person name="Melkozernov A."/>
            <person name="Murata T."/>
            <person name="Nelson D."/>
            <person name="Pils B."/>
            <person name="Prigge M."/>
            <person name="Reiss B."/>
            <person name="Renner T."/>
            <person name="Rombauts S."/>
            <person name="Rushton P."/>
            <person name="Sanderfoot A."/>
            <person name="Schween G."/>
            <person name="Shiu S.-H."/>
            <person name="Stueber K."/>
            <person name="Theodoulou F.L."/>
            <person name="Tu H."/>
            <person name="Van de Peer Y."/>
            <person name="Verrier P.J."/>
            <person name="Waters E."/>
            <person name="Wood A."/>
            <person name="Yang L."/>
            <person name="Cove D."/>
            <person name="Cuming A."/>
            <person name="Hasebe M."/>
            <person name="Lucas S."/>
            <person name="Mishler D.B."/>
            <person name="Reski R."/>
            <person name="Grigoriev I."/>
            <person name="Quatrano R.S."/>
            <person name="Boore J.L."/>
        </authorList>
    </citation>
    <scope>NUCLEOTIDE SEQUENCE [LARGE SCALE GENOMIC DNA]</scope>
    <source>
        <strain evidence="2 3">cv. Gransden 2004</strain>
    </source>
</reference>
<protein>
    <submittedName>
        <fullName evidence="1 2">Uncharacterized protein</fullName>
    </submittedName>
</protein>
<evidence type="ECO:0000313" key="2">
    <source>
        <dbReference type="EnsemblPlants" id="Pp3c25_11350V3.1"/>
    </source>
</evidence>